<dbReference type="InterPro" id="IPR014564">
    <property type="entry name" value="UCP031503_TM"/>
</dbReference>
<dbReference type="AlphaFoldDB" id="A0A0R2NJE2"/>
<keyword evidence="1" id="KW-1133">Transmembrane helix</keyword>
<keyword evidence="1" id="KW-0812">Transmembrane</keyword>
<keyword evidence="1" id="KW-0472">Membrane</keyword>
<keyword evidence="3" id="KW-1185">Reference proteome</keyword>
<gene>
    <name evidence="2" type="ORF">IV88_GL001432</name>
</gene>
<feature type="transmembrane region" description="Helical" evidence="1">
    <location>
        <begin position="36"/>
        <end position="54"/>
    </location>
</feature>
<comment type="caution">
    <text evidence="2">The sequence shown here is derived from an EMBL/GenBank/DDBJ whole genome shotgun (WGS) entry which is preliminary data.</text>
</comment>
<evidence type="ECO:0000313" key="3">
    <source>
        <dbReference type="Proteomes" id="UP000051249"/>
    </source>
</evidence>
<reference evidence="2 3" key="1">
    <citation type="journal article" date="2015" name="Genome Announc.">
        <title>Expanding the biotechnology potential of lactobacilli through comparative genomics of 213 strains and associated genera.</title>
        <authorList>
            <person name="Sun Z."/>
            <person name="Harris H.M."/>
            <person name="McCann A."/>
            <person name="Guo C."/>
            <person name="Argimon S."/>
            <person name="Zhang W."/>
            <person name="Yang X."/>
            <person name="Jeffery I.B."/>
            <person name="Cooney J.C."/>
            <person name="Kagawa T.F."/>
            <person name="Liu W."/>
            <person name="Song Y."/>
            <person name="Salvetti E."/>
            <person name="Wrobel A."/>
            <person name="Rasinkangas P."/>
            <person name="Parkhill J."/>
            <person name="Rea M.C."/>
            <person name="O'Sullivan O."/>
            <person name="Ritari J."/>
            <person name="Douillard F.P."/>
            <person name="Paul Ross R."/>
            <person name="Yang R."/>
            <person name="Briner A.E."/>
            <person name="Felis G.E."/>
            <person name="de Vos W.M."/>
            <person name="Barrangou R."/>
            <person name="Klaenhammer T.R."/>
            <person name="Caufield P.W."/>
            <person name="Cui Y."/>
            <person name="Zhang H."/>
            <person name="O'Toole P.W."/>
        </authorList>
    </citation>
    <scope>NUCLEOTIDE SEQUENCE [LARGE SCALE GENOMIC DNA]</scope>
    <source>
        <strain evidence="2 3">DSM 23026</strain>
    </source>
</reference>
<dbReference type="PANTHER" id="PTHR41771">
    <property type="entry name" value="MEMBRANE PROTEIN-RELATED"/>
    <property type="match status" value="1"/>
</dbReference>
<name>A0A0R2NJE2_9LACO</name>
<protein>
    <submittedName>
        <fullName evidence="2">Multitransmembrane protein</fullName>
    </submittedName>
</protein>
<sequence>MIWIGRSAGFRSFLSIGINFLILLLNIRLIAWGFPALVVTLLSALFILATTIFLGNSNDQSNETAFYATLLVLAVLTGLIVLLQGPLSVQGFGNENTEDLEGMSLLVGIQFQQIMTSTMLISTLGAISEAAIAEATGLTELVKMGSDLTTAEIMKHGFSIGHEIIGTALNTLFFGFFGGFLGLFIWYVKLNYHFAGFINNKIFVSEIAMVLISFIGVALTVPLTVIVIRIRAKNLRE</sequence>
<dbReference type="EMBL" id="JQCQ01000005">
    <property type="protein sequence ID" value="KRO25897.1"/>
    <property type="molecule type" value="Genomic_DNA"/>
</dbReference>
<dbReference type="InterPro" id="IPR012507">
    <property type="entry name" value="YibE_F"/>
</dbReference>
<feature type="transmembrane region" description="Helical" evidence="1">
    <location>
        <begin position="164"/>
        <end position="187"/>
    </location>
</feature>
<evidence type="ECO:0000313" key="2">
    <source>
        <dbReference type="EMBL" id="KRO25897.1"/>
    </source>
</evidence>
<feature type="transmembrane region" description="Helical" evidence="1">
    <location>
        <begin position="207"/>
        <end position="228"/>
    </location>
</feature>
<dbReference type="Proteomes" id="UP000051249">
    <property type="component" value="Unassembled WGS sequence"/>
</dbReference>
<dbReference type="PIRSF" id="PIRSF031503">
    <property type="entry name" value="UCP031503_mp"/>
    <property type="match status" value="1"/>
</dbReference>
<feature type="transmembrane region" description="Helical" evidence="1">
    <location>
        <begin position="105"/>
        <end position="127"/>
    </location>
</feature>
<proteinExistence type="predicted"/>
<dbReference type="PANTHER" id="PTHR41771:SF1">
    <property type="entry name" value="MEMBRANE PROTEIN"/>
    <property type="match status" value="1"/>
</dbReference>
<feature type="transmembrane region" description="Helical" evidence="1">
    <location>
        <begin position="12"/>
        <end position="30"/>
    </location>
</feature>
<dbReference type="Pfam" id="PF07907">
    <property type="entry name" value="YibE_F"/>
    <property type="match status" value="1"/>
</dbReference>
<accession>A0A0R2NJE2</accession>
<organism evidence="2 3">
    <name type="scientific">Pediococcus argentinicus</name>
    <dbReference type="NCBI Taxonomy" id="480391"/>
    <lineage>
        <taxon>Bacteria</taxon>
        <taxon>Bacillati</taxon>
        <taxon>Bacillota</taxon>
        <taxon>Bacilli</taxon>
        <taxon>Lactobacillales</taxon>
        <taxon>Lactobacillaceae</taxon>
        <taxon>Pediococcus</taxon>
    </lineage>
</organism>
<evidence type="ECO:0000256" key="1">
    <source>
        <dbReference type="SAM" id="Phobius"/>
    </source>
</evidence>
<feature type="transmembrane region" description="Helical" evidence="1">
    <location>
        <begin position="66"/>
        <end position="85"/>
    </location>
</feature>
<dbReference type="PATRIC" id="fig|480391.4.peg.1456"/>